<name>A0AAV5LZF5_9ROSI</name>
<sequence>MCLFISMRKQKCVAQAAEVIHTIGNGESDVPRVTWLCDLRLFLCSVMLNANAVKNSKMYENLKRESDIKWPSHWQGPLIPSSLNKHPSKKEWWRESGAQIVLGLFENNEWKLAVKIYQGPQNIHKKAHQFLQPGSTNRYAQAIMWKGGKDWILEFPDRSQWALFEERHEECYNRNMRAATVKKSVFLGTAFVRSSSKCLRWVQNEVEMALNSARILYDMDSDDEQQWPMAMFEKVANVQQRDNFSSEETKESMVGIEPIAIKTIYEHWRQKWQRMGMPLTQHLQLSFSLAPLQFPHHFQEEDQMGFAFGDEQYLYPAYNYESFDDSLLSQASPRVFSRPDTGSMGYFSMAYDGFDRNHHQKLQRSSSKKFGSFLRFNEMQMLGSYNQRDLKQLDGSDIYESRLSGASAAAGHALNNLIWQSSREKRHID</sequence>
<gene>
    <name evidence="1" type="ORF">SLEP1_g49484</name>
</gene>
<reference evidence="1 2" key="1">
    <citation type="journal article" date="2021" name="Commun. Biol.">
        <title>The genome of Shorea leprosula (Dipterocarpaceae) highlights the ecological relevance of drought in aseasonal tropical rainforests.</title>
        <authorList>
            <person name="Ng K.K.S."/>
            <person name="Kobayashi M.J."/>
            <person name="Fawcett J.A."/>
            <person name="Hatakeyama M."/>
            <person name="Paape T."/>
            <person name="Ng C.H."/>
            <person name="Ang C.C."/>
            <person name="Tnah L.H."/>
            <person name="Lee C.T."/>
            <person name="Nishiyama T."/>
            <person name="Sese J."/>
            <person name="O'Brien M.J."/>
            <person name="Copetti D."/>
            <person name="Mohd Noor M.I."/>
            <person name="Ong R.C."/>
            <person name="Putra M."/>
            <person name="Sireger I.Z."/>
            <person name="Indrioko S."/>
            <person name="Kosugi Y."/>
            <person name="Izuno A."/>
            <person name="Isagi Y."/>
            <person name="Lee S.L."/>
            <person name="Shimizu K.K."/>
        </authorList>
    </citation>
    <scope>NUCLEOTIDE SEQUENCE [LARGE SCALE GENOMIC DNA]</scope>
    <source>
        <strain evidence="1">214</strain>
    </source>
</reference>
<accession>A0AAV5LZF5</accession>
<keyword evidence="2" id="KW-1185">Reference proteome</keyword>
<evidence type="ECO:0000313" key="1">
    <source>
        <dbReference type="EMBL" id="GKV42026.1"/>
    </source>
</evidence>
<dbReference type="EMBL" id="BPVZ01000155">
    <property type="protein sequence ID" value="GKV42026.1"/>
    <property type="molecule type" value="Genomic_DNA"/>
</dbReference>
<protein>
    <submittedName>
        <fullName evidence="1">Uncharacterized protein</fullName>
    </submittedName>
</protein>
<dbReference type="GO" id="GO:0006357">
    <property type="term" value="P:regulation of transcription by RNA polymerase II"/>
    <property type="evidence" value="ECO:0007669"/>
    <property type="project" value="InterPro"/>
</dbReference>
<dbReference type="InterPro" id="IPR024943">
    <property type="entry name" value="Enhancer_polycomb"/>
</dbReference>
<evidence type="ECO:0000313" key="2">
    <source>
        <dbReference type="Proteomes" id="UP001054252"/>
    </source>
</evidence>
<proteinExistence type="predicted"/>
<comment type="caution">
    <text evidence="1">The sequence shown here is derived from an EMBL/GenBank/DDBJ whole genome shotgun (WGS) entry which is preliminary data.</text>
</comment>
<organism evidence="1 2">
    <name type="scientific">Rubroshorea leprosula</name>
    <dbReference type="NCBI Taxonomy" id="152421"/>
    <lineage>
        <taxon>Eukaryota</taxon>
        <taxon>Viridiplantae</taxon>
        <taxon>Streptophyta</taxon>
        <taxon>Embryophyta</taxon>
        <taxon>Tracheophyta</taxon>
        <taxon>Spermatophyta</taxon>
        <taxon>Magnoliopsida</taxon>
        <taxon>eudicotyledons</taxon>
        <taxon>Gunneridae</taxon>
        <taxon>Pentapetalae</taxon>
        <taxon>rosids</taxon>
        <taxon>malvids</taxon>
        <taxon>Malvales</taxon>
        <taxon>Dipterocarpaceae</taxon>
        <taxon>Rubroshorea</taxon>
    </lineage>
</organism>
<dbReference type="AlphaFoldDB" id="A0AAV5LZF5"/>
<dbReference type="GO" id="GO:0035267">
    <property type="term" value="C:NuA4 histone acetyltransferase complex"/>
    <property type="evidence" value="ECO:0007669"/>
    <property type="project" value="InterPro"/>
</dbReference>
<dbReference type="Proteomes" id="UP001054252">
    <property type="component" value="Unassembled WGS sequence"/>
</dbReference>
<dbReference type="PANTHER" id="PTHR14898">
    <property type="entry name" value="ENHANCER OF POLYCOMB"/>
    <property type="match status" value="1"/>
</dbReference>